<sequence>MILLNTKCDKANFRVSESRHSSIMYFLRQFKRSRKEYAHCITMADLLLILQNLVLNVINYRQASSRNIIGHINERDVSSVQNNSVNLTIVYYRVQQDKYDML</sequence>
<gene>
    <name evidence="1" type="ORF">V1478_012654</name>
</gene>
<accession>A0ABD2A8K3</accession>
<dbReference type="EMBL" id="JAUDFV010000153">
    <property type="protein sequence ID" value="KAL2716954.1"/>
    <property type="molecule type" value="Genomic_DNA"/>
</dbReference>
<evidence type="ECO:0000313" key="1">
    <source>
        <dbReference type="EMBL" id="KAL2716954.1"/>
    </source>
</evidence>
<proteinExistence type="predicted"/>
<dbReference type="Proteomes" id="UP001607302">
    <property type="component" value="Unassembled WGS sequence"/>
</dbReference>
<organism evidence="1 2">
    <name type="scientific">Vespula squamosa</name>
    <name type="common">Southern yellow jacket</name>
    <name type="synonym">Wasp</name>
    <dbReference type="NCBI Taxonomy" id="30214"/>
    <lineage>
        <taxon>Eukaryota</taxon>
        <taxon>Metazoa</taxon>
        <taxon>Ecdysozoa</taxon>
        <taxon>Arthropoda</taxon>
        <taxon>Hexapoda</taxon>
        <taxon>Insecta</taxon>
        <taxon>Pterygota</taxon>
        <taxon>Neoptera</taxon>
        <taxon>Endopterygota</taxon>
        <taxon>Hymenoptera</taxon>
        <taxon>Apocrita</taxon>
        <taxon>Aculeata</taxon>
        <taxon>Vespoidea</taxon>
        <taxon>Vespidae</taxon>
        <taxon>Vespinae</taxon>
        <taxon>Vespula</taxon>
    </lineage>
</organism>
<dbReference type="AlphaFoldDB" id="A0ABD2A8K3"/>
<reference evidence="1 2" key="1">
    <citation type="journal article" date="2024" name="Ann. Entomol. Soc. Am.">
        <title>Genomic analyses of the southern and eastern yellowjacket wasps (Hymenoptera: Vespidae) reveal evolutionary signatures of social life.</title>
        <authorList>
            <person name="Catto M.A."/>
            <person name="Caine P.B."/>
            <person name="Orr S.E."/>
            <person name="Hunt B.G."/>
            <person name="Goodisman M.A.D."/>
        </authorList>
    </citation>
    <scope>NUCLEOTIDE SEQUENCE [LARGE SCALE GENOMIC DNA]</scope>
    <source>
        <strain evidence="1">233</strain>
        <tissue evidence="1">Head and thorax</tissue>
    </source>
</reference>
<protein>
    <submittedName>
        <fullName evidence="1">Uncharacterized protein</fullName>
    </submittedName>
</protein>
<evidence type="ECO:0000313" key="2">
    <source>
        <dbReference type="Proteomes" id="UP001607302"/>
    </source>
</evidence>
<comment type="caution">
    <text evidence="1">The sequence shown here is derived from an EMBL/GenBank/DDBJ whole genome shotgun (WGS) entry which is preliminary data.</text>
</comment>
<keyword evidence="2" id="KW-1185">Reference proteome</keyword>
<name>A0ABD2A8K3_VESSQ</name>